<accession>A0A822XFW8</accession>
<organism evidence="1 2">
    <name type="scientific">Nelumbo nucifera</name>
    <name type="common">Sacred lotus</name>
    <dbReference type="NCBI Taxonomy" id="4432"/>
    <lineage>
        <taxon>Eukaryota</taxon>
        <taxon>Viridiplantae</taxon>
        <taxon>Streptophyta</taxon>
        <taxon>Embryophyta</taxon>
        <taxon>Tracheophyta</taxon>
        <taxon>Spermatophyta</taxon>
        <taxon>Magnoliopsida</taxon>
        <taxon>Proteales</taxon>
        <taxon>Nelumbonaceae</taxon>
        <taxon>Nelumbo</taxon>
    </lineage>
</organism>
<sequence length="40" mass="4621">MDKISLMPTLVNISLLVTGKQQRNVFPIYLQKRIVSFISK</sequence>
<name>A0A822XFW8_NELNU</name>
<keyword evidence="2" id="KW-1185">Reference proteome</keyword>
<dbReference type="Proteomes" id="UP000607653">
    <property type="component" value="Unassembled WGS sequence"/>
</dbReference>
<evidence type="ECO:0000313" key="2">
    <source>
        <dbReference type="Proteomes" id="UP000607653"/>
    </source>
</evidence>
<dbReference type="EMBL" id="DUZY01000001">
    <property type="protein sequence ID" value="DAD20384.1"/>
    <property type="molecule type" value="Genomic_DNA"/>
</dbReference>
<proteinExistence type="predicted"/>
<reference evidence="1 2" key="1">
    <citation type="journal article" date="2020" name="Mol. Biol. Evol.">
        <title>Distinct Expression and Methylation Patterns for Genes with Different Fates following a Single Whole-Genome Duplication in Flowering Plants.</title>
        <authorList>
            <person name="Shi T."/>
            <person name="Rahmani R.S."/>
            <person name="Gugger P.F."/>
            <person name="Wang M."/>
            <person name="Li H."/>
            <person name="Zhang Y."/>
            <person name="Li Z."/>
            <person name="Wang Q."/>
            <person name="Van de Peer Y."/>
            <person name="Marchal K."/>
            <person name="Chen J."/>
        </authorList>
    </citation>
    <scope>NUCLEOTIDE SEQUENCE [LARGE SCALE GENOMIC DNA]</scope>
    <source>
        <tissue evidence="1">Leaf</tissue>
    </source>
</reference>
<evidence type="ECO:0000313" key="1">
    <source>
        <dbReference type="EMBL" id="DAD20384.1"/>
    </source>
</evidence>
<gene>
    <name evidence="1" type="ORF">HUJ06_021847</name>
</gene>
<protein>
    <submittedName>
        <fullName evidence="1">Uncharacterized protein</fullName>
    </submittedName>
</protein>
<comment type="caution">
    <text evidence="1">The sequence shown here is derived from an EMBL/GenBank/DDBJ whole genome shotgun (WGS) entry which is preliminary data.</text>
</comment>
<dbReference type="AlphaFoldDB" id="A0A822XFW8"/>